<dbReference type="InterPro" id="IPR011986">
    <property type="entry name" value="Xdiol_dOase_LigA"/>
</dbReference>
<dbReference type="SUPFAM" id="SSF48076">
    <property type="entry name" value="LigA subunit of an aromatic-ring-opening dioxygenase LigAB"/>
    <property type="match status" value="1"/>
</dbReference>
<protein>
    <recommendedName>
        <fullName evidence="1">Extradiol ring-cleavage dioxygenase LigAB LigA subunit domain-containing protein</fullName>
    </recommendedName>
</protein>
<dbReference type="RefSeq" id="WP_284306220.1">
    <property type="nucleotide sequence ID" value="NZ_BSPB01000001.1"/>
</dbReference>
<dbReference type="InterPro" id="IPR036622">
    <property type="entry name" value="LigA_sf"/>
</dbReference>
<dbReference type="Proteomes" id="UP001156903">
    <property type="component" value="Unassembled WGS sequence"/>
</dbReference>
<dbReference type="Pfam" id="PF07746">
    <property type="entry name" value="LigA"/>
    <property type="match status" value="1"/>
</dbReference>
<proteinExistence type="predicted"/>
<gene>
    <name evidence="2" type="ORF">GCM10007935_01550</name>
</gene>
<name>A0ABQ6BXV6_9BURK</name>
<evidence type="ECO:0000313" key="3">
    <source>
        <dbReference type="Proteomes" id="UP001156903"/>
    </source>
</evidence>
<evidence type="ECO:0000313" key="2">
    <source>
        <dbReference type="EMBL" id="GLS12729.1"/>
    </source>
</evidence>
<organism evidence="2 3">
    <name type="scientific">Hydrogenophaga electricum</name>
    <dbReference type="NCBI Taxonomy" id="1230953"/>
    <lineage>
        <taxon>Bacteria</taxon>
        <taxon>Pseudomonadati</taxon>
        <taxon>Pseudomonadota</taxon>
        <taxon>Betaproteobacteria</taxon>
        <taxon>Burkholderiales</taxon>
        <taxon>Comamonadaceae</taxon>
        <taxon>Hydrogenophaga</taxon>
    </lineage>
</organism>
<dbReference type="Gene3D" id="1.10.700.10">
    <property type="entry name" value="Dioxygenase LigAB, LigA subunit"/>
    <property type="match status" value="1"/>
</dbReference>
<keyword evidence="3" id="KW-1185">Reference proteome</keyword>
<feature type="domain" description="Extradiol ring-cleavage dioxygenase LigAB LigA subunit" evidence="1">
    <location>
        <begin position="18"/>
        <end position="74"/>
    </location>
</feature>
<accession>A0ABQ6BXV6</accession>
<evidence type="ECO:0000259" key="1">
    <source>
        <dbReference type="Pfam" id="PF07746"/>
    </source>
</evidence>
<dbReference type="EMBL" id="BSPB01000001">
    <property type="protein sequence ID" value="GLS12729.1"/>
    <property type="molecule type" value="Genomic_DNA"/>
</dbReference>
<sequence length="106" mass="11836">MTQSNWRQIMPTAEAYWMNRVLYDIHHVDSHLQRYKADPDAYMAEVPLAAAMKAAIRDNDIGAMYLAGVNPLLLRAHCLGLRISEAAFLDSLRAVVHDSTGEVSHG</sequence>
<reference evidence="3" key="1">
    <citation type="journal article" date="2019" name="Int. J. Syst. Evol. Microbiol.">
        <title>The Global Catalogue of Microorganisms (GCM) 10K type strain sequencing project: providing services to taxonomists for standard genome sequencing and annotation.</title>
        <authorList>
            <consortium name="The Broad Institute Genomics Platform"/>
            <consortium name="The Broad Institute Genome Sequencing Center for Infectious Disease"/>
            <person name="Wu L."/>
            <person name="Ma J."/>
        </authorList>
    </citation>
    <scope>NUCLEOTIDE SEQUENCE [LARGE SCALE GENOMIC DNA]</scope>
    <source>
        <strain evidence="3">NBRC 109341</strain>
    </source>
</reference>
<comment type="caution">
    <text evidence="2">The sequence shown here is derived from an EMBL/GenBank/DDBJ whole genome shotgun (WGS) entry which is preliminary data.</text>
</comment>